<proteinExistence type="inferred from homology"/>
<gene>
    <name evidence="5" type="primary">rocA1_3</name>
    <name evidence="5" type="ORF">BkAM31D_21860</name>
</gene>
<dbReference type="EMBL" id="CP020814">
    <property type="protein sequence ID" value="ARK32289.1"/>
    <property type="molecule type" value="Genomic_DNA"/>
</dbReference>
<evidence type="ECO:0000256" key="3">
    <source>
        <dbReference type="RuleBase" id="RU003345"/>
    </source>
</evidence>
<sequence>MKGQRSVHPGQTHFKRVIVEMGGKDTVVVDKDADLD</sequence>
<dbReference type="InterPro" id="IPR016161">
    <property type="entry name" value="Ald_DH/histidinol_DH"/>
</dbReference>
<dbReference type="InterPro" id="IPR016162">
    <property type="entry name" value="Ald_DH_N"/>
</dbReference>
<dbReference type="KEGG" id="bkw:BkAM31D_21860"/>
<protein>
    <submittedName>
        <fullName evidence="5">1-pyrroline-5-carboxylate dehydrogenase 1</fullName>
        <ecNumber evidence="5">1.2.1.88</ecNumber>
    </submittedName>
</protein>
<dbReference type="EC" id="1.2.1.88" evidence="5"/>
<dbReference type="AlphaFoldDB" id="A0A1X9MFR2"/>
<dbReference type="Proteomes" id="UP000193006">
    <property type="component" value="Chromosome"/>
</dbReference>
<evidence type="ECO:0000256" key="1">
    <source>
        <dbReference type="ARBA" id="ARBA00023002"/>
    </source>
</evidence>
<feature type="active site" evidence="2">
    <location>
        <position position="20"/>
    </location>
</feature>
<keyword evidence="6" id="KW-1185">Reference proteome</keyword>
<dbReference type="PROSITE" id="PS00687">
    <property type="entry name" value="ALDEHYDE_DEHYDR_GLU"/>
    <property type="match status" value="1"/>
</dbReference>
<dbReference type="SUPFAM" id="SSF53720">
    <property type="entry name" value="ALDH-like"/>
    <property type="match status" value="1"/>
</dbReference>
<feature type="domain" description="Aldehyde dehydrogenase" evidence="4">
    <location>
        <begin position="11"/>
        <end position="36"/>
    </location>
</feature>
<name>A0A1X9MFR2_9BACI</name>
<dbReference type="STRING" id="199441.BkAM31D_21860"/>
<evidence type="ECO:0000313" key="5">
    <source>
        <dbReference type="EMBL" id="ARK32289.1"/>
    </source>
</evidence>
<organism evidence="5 6">
    <name type="scientific">Halalkalibacter krulwichiae</name>
    <dbReference type="NCBI Taxonomy" id="199441"/>
    <lineage>
        <taxon>Bacteria</taxon>
        <taxon>Bacillati</taxon>
        <taxon>Bacillota</taxon>
        <taxon>Bacilli</taxon>
        <taxon>Bacillales</taxon>
        <taxon>Bacillaceae</taxon>
        <taxon>Halalkalibacter</taxon>
    </lineage>
</organism>
<keyword evidence="1 3" id="KW-0560">Oxidoreductase</keyword>
<dbReference type="InterPro" id="IPR015590">
    <property type="entry name" value="Aldehyde_DH_dom"/>
</dbReference>
<reference evidence="5 6" key="1">
    <citation type="submission" date="2017-04" db="EMBL/GenBank/DDBJ databases">
        <title>Bacillus krulwichiae AM31D Genome sequencing and assembly.</title>
        <authorList>
            <person name="Krulwich T.A."/>
            <person name="Anastor L."/>
            <person name="Ehrlich R."/>
            <person name="Ehrlich G.D."/>
            <person name="Janto B."/>
        </authorList>
    </citation>
    <scope>NUCLEOTIDE SEQUENCE [LARGE SCALE GENOMIC DNA]</scope>
    <source>
        <strain evidence="5 6">AM31D</strain>
    </source>
</reference>
<evidence type="ECO:0000313" key="6">
    <source>
        <dbReference type="Proteomes" id="UP000193006"/>
    </source>
</evidence>
<dbReference type="GO" id="GO:0003842">
    <property type="term" value="F:L-glutamate gamma-semialdehyde dehydrogenase activity"/>
    <property type="evidence" value="ECO:0007669"/>
    <property type="project" value="UniProtKB-EC"/>
</dbReference>
<dbReference type="Gene3D" id="3.40.605.10">
    <property type="entry name" value="Aldehyde Dehydrogenase, Chain A, domain 1"/>
    <property type="match status" value="1"/>
</dbReference>
<dbReference type="InterPro" id="IPR029510">
    <property type="entry name" value="Ald_DH_CS_GLU"/>
</dbReference>
<evidence type="ECO:0000256" key="2">
    <source>
        <dbReference type="PROSITE-ProRule" id="PRU10007"/>
    </source>
</evidence>
<comment type="similarity">
    <text evidence="3">Belongs to the aldehyde dehydrogenase family.</text>
</comment>
<dbReference type="Pfam" id="PF00171">
    <property type="entry name" value="Aldedh"/>
    <property type="match status" value="1"/>
</dbReference>
<evidence type="ECO:0000259" key="4">
    <source>
        <dbReference type="Pfam" id="PF00171"/>
    </source>
</evidence>
<accession>A0A1X9MFR2</accession>